<sequence length="176" mass="18796">MDLTELNTTAEERLRPALLACCDVPAWADAVLAGRPYSDRGELEAVADKAARTFARADVDRALAAHPRIGERAQGPGTEAAWSRGEQAGVSRDQDTQAALLEGNRAYEERFGRVFLICATGLSGEQILASLRERLDHDATTEDAVVAGELRKIALLRLAKLVEDAGQAGQAGGVSR</sequence>
<evidence type="ECO:0000259" key="8">
    <source>
        <dbReference type="Pfam" id="PF09349"/>
    </source>
</evidence>
<evidence type="ECO:0000256" key="6">
    <source>
        <dbReference type="ARBA" id="ARBA00023239"/>
    </source>
</evidence>
<dbReference type="EC" id="4.1.1.97" evidence="3"/>
<comment type="pathway">
    <text evidence="2">Purine metabolism; urate degradation; (S)-allantoin from urate: step 3/3.</text>
</comment>
<evidence type="ECO:0000256" key="4">
    <source>
        <dbReference type="ARBA" id="ARBA00022631"/>
    </source>
</evidence>
<comment type="caution">
    <text evidence="9">The sequence shown here is derived from an EMBL/GenBank/DDBJ whole genome shotgun (WGS) entry which is preliminary data.</text>
</comment>
<evidence type="ECO:0000256" key="3">
    <source>
        <dbReference type="ARBA" id="ARBA00012257"/>
    </source>
</evidence>
<dbReference type="PANTHER" id="PTHR43466">
    <property type="entry name" value="2-OXO-4-HYDROXY-4-CARBOXY-5-UREIDOIMIDAZOLINE DECARBOXYLASE-RELATED"/>
    <property type="match status" value="1"/>
</dbReference>
<evidence type="ECO:0000256" key="1">
    <source>
        <dbReference type="ARBA" id="ARBA00001163"/>
    </source>
</evidence>
<accession>A0A7Y9E402</accession>
<keyword evidence="5" id="KW-0210">Decarboxylase</keyword>
<evidence type="ECO:0000313" key="10">
    <source>
        <dbReference type="Proteomes" id="UP000535511"/>
    </source>
</evidence>
<keyword evidence="10" id="KW-1185">Reference proteome</keyword>
<evidence type="ECO:0000313" key="9">
    <source>
        <dbReference type="EMBL" id="NYD40562.1"/>
    </source>
</evidence>
<evidence type="ECO:0000256" key="7">
    <source>
        <dbReference type="SAM" id="MobiDB-lite"/>
    </source>
</evidence>
<keyword evidence="6 9" id="KW-0456">Lyase</keyword>
<dbReference type="InterPro" id="IPR017595">
    <property type="entry name" value="OHCU_decarboxylase-2"/>
</dbReference>
<dbReference type="GO" id="GO:0051997">
    <property type="term" value="F:2-oxo-4-hydroxy-4-carboxy-5-ureidoimidazoline decarboxylase activity"/>
    <property type="evidence" value="ECO:0007669"/>
    <property type="project" value="UniProtKB-EC"/>
</dbReference>
<dbReference type="RefSeq" id="WP_343051928.1">
    <property type="nucleotide sequence ID" value="NZ_JACCBG010000001.1"/>
</dbReference>
<dbReference type="InterPro" id="IPR018020">
    <property type="entry name" value="OHCU_decarboxylase"/>
</dbReference>
<dbReference type="Proteomes" id="UP000535511">
    <property type="component" value="Unassembled WGS sequence"/>
</dbReference>
<dbReference type="SUPFAM" id="SSF158694">
    <property type="entry name" value="UraD-Like"/>
    <property type="match status" value="1"/>
</dbReference>
<gene>
    <name evidence="9" type="ORF">BJZ21_000645</name>
</gene>
<proteinExistence type="predicted"/>
<dbReference type="Gene3D" id="1.10.3330.10">
    <property type="entry name" value="Oxo-4-hydroxy-4-carboxy-5-ureidoimidazoline decarboxylase"/>
    <property type="match status" value="1"/>
</dbReference>
<dbReference type="NCBIfam" id="NF010372">
    <property type="entry name" value="PRK13798.1"/>
    <property type="match status" value="1"/>
</dbReference>
<keyword evidence="4" id="KW-0659">Purine metabolism</keyword>
<dbReference type="EMBL" id="JACCBG010000001">
    <property type="protein sequence ID" value="NYD40562.1"/>
    <property type="molecule type" value="Genomic_DNA"/>
</dbReference>
<evidence type="ECO:0000256" key="2">
    <source>
        <dbReference type="ARBA" id="ARBA00004754"/>
    </source>
</evidence>
<dbReference type="AlphaFoldDB" id="A0A7Y9E402"/>
<dbReference type="InterPro" id="IPR036778">
    <property type="entry name" value="OHCU_decarboxylase_sf"/>
</dbReference>
<dbReference type="GO" id="GO:0019628">
    <property type="term" value="P:urate catabolic process"/>
    <property type="evidence" value="ECO:0007669"/>
    <property type="project" value="TreeGrafter"/>
</dbReference>
<comment type="catalytic activity">
    <reaction evidence="1">
        <text>5-hydroxy-2-oxo-4-ureido-2,5-dihydro-1H-imidazole-5-carboxylate + H(+) = (S)-allantoin + CO2</text>
        <dbReference type="Rhea" id="RHEA:26301"/>
        <dbReference type="ChEBI" id="CHEBI:15378"/>
        <dbReference type="ChEBI" id="CHEBI:15678"/>
        <dbReference type="ChEBI" id="CHEBI:16526"/>
        <dbReference type="ChEBI" id="CHEBI:58639"/>
        <dbReference type="EC" id="4.1.1.97"/>
    </reaction>
</comment>
<dbReference type="PANTHER" id="PTHR43466:SF1">
    <property type="entry name" value="2-OXO-4-HYDROXY-4-CARBOXY-5-UREIDOIMIDAZOLINE DECARBOXYLASE-RELATED"/>
    <property type="match status" value="1"/>
</dbReference>
<evidence type="ECO:0000256" key="5">
    <source>
        <dbReference type="ARBA" id="ARBA00022793"/>
    </source>
</evidence>
<dbReference type="Pfam" id="PF09349">
    <property type="entry name" value="OHCU_decarbox"/>
    <property type="match status" value="1"/>
</dbReference>
<protein>
    <recommendedName>
        <fullName evidence="3">2-oxo-4-hydroxy-4-carboxy-5-ureidoimidazoline decarboxylase</fullName>
        <ecNumber evidence="3">4.1.1.97</ecNumber>
    </recommendedName>
</protein>
<name>A0A7Y9E402_9ACTN</name>
<feature type="region of interest" description="Disordered" evidence="7">
    <location>
        <begin position="69"/>
        <end position="95"/>
    </location>
</feature>
<dbReference type="NCBIfam" id="TIGR03180">
    <property type="entry name" value="UraD_2"/>
    <property type="match status" value="1"/>
</dbReference>
<feature type="domain" description="Oxo-4-hydroxy-4-carboxy-5-ureidoimidazoline decarboxylase" evidence="8">
    <location>
        <begin position="7"/>
        <end position="159"/>
    </location>
</feature>
<organism evidence="9 10">
    <name type="scientific">Nocardioides panaciterrulae</name>
    <dbReference type="NCBI Taxonomy" id="661492"/>
    <lineage>
        <taxon>Bacteria</taxon>
        <taxon>Bacillati</taxon>
        <taxon>Actinomycetota</taxon>
        <taxon>Actinomycetes</taxon>
        <taxon>Propionibacteriales</taxon>
        <taxon>Nocardioidaceae</taxon>
        <taxon>Nocardioides</taxon>
    </lineage>
</organism>
<reference evidence="9 10" key="1">
    <citation type="submission" date="2020-07" db="EMBL/GenBank/DDBJ databases">
        <title>Sequencing the genomes of 1000 actinobacteria strains.</title>
        <authorList>
            <person name="Klenk H.-P."/>
        </authorList>
    </citation>
    <scope>NUCLEOTIDE SEQUENCE [LARGE SCALE GENOMIC DNA]</scope>
    <source>
        <strain evidence="9 10">DSM 21350</strain>
    </source>
</reference>
<dbReference type="GO" id="GO:0006144">
    <property type="term" value="P:purine nucleobase metabolic process"/>
    <property type="evidence" value="ECO:0007669"/>
    <property type="project" value="UniProtKB-KW"/>
</dbReference>